<evidence type="ECO:0000256" key="3">
    <source>
        <dbReference type="ARBA" id="ARBA00023163"/>
    </source>
</evidence>
<dbReference type="InterPro" id="IPR009057">
    <property type="entry name" value="Homeodomain-like_sf"/>
</dbReference>
<dbReference type="GO" id="GO:0003700">
    <property type="term" value="F:DNA-binding transcription factor activity"/>
    <property type="evidence" value="ECO:0007669"/>
    <property type="project" value="InterPro"/>
</dbReference>
<sequence>MIKSISNLIIAKTNSALYDAGLNTSELLKKSGISDYEIETPGVRLSENQYYSFIDHGSQYLETWSEKTIEFITSQNSIDFSYALFPQLASLCLNEKSAYDALLAYINHRVIIGNVEEIIVSVKPDETKIEIIDFSPNKINMSSLIGVLVYLYSLVKMYHADAEIKTGLATNKHKDLLVSFFGGNCIFNQDSNYIIVKNQHLFSKNSNFNPFLYKYQKAEIERETTSLLSKSSFMDMVIVLIEKAMAARDIETENSILEYVCNHLRISRWTLNQKLKFEDMNFSLLLRKVRLKKACEMLSTTNMNMQEVSDSLLFSSQSVFSRFFSSNIGESPVSFRKKHRGI</sequence>
<dbReference type="GO" id="GO:0000976">
    <property type="term" value="F:transcription cis-regulatory region binding"/>
    <property type="evidence" value="ECO:0007669"/>
    <property type="project" value="TreeGrafter"/>
</dbReference>
<evidence type="ECO:0000313" key="6">
    <source>
        <dbReference type="Proteomes" id="UP000585721"/>
    </source>
</evidence>
<dbReference type="PROSITE" id="PS01124">
    <property type="entry name" value="HTH_ARAC_FAMILY_2"/>
    <property type="match status" value="1"/>
</dbReference>
<evidence type="ECO:0000313" key="5">
    <source>
        <dbReference type="EMBL" id="MBB6055010.1"/>
    </source>
</evidence>
<dbReference type="Pfam" id="PF12833">
    <property type="entry name" value="HTH_18"/>
    <property type="match status" value="1"/>
</dbReference>
<comment type="caution">
    <text evidence="5">The sequence shown here is derived from an EMBL/GenBank/DDBJ whole genome shotgun (WGS) entry which is preliminary data.</text>
</comment>
<reference evidence="5 6" key="1">
    <citation type="submission" date="2020-08" db="EMBL/GenBank/DDBJ databases">
        <title>Genomic Encyclopedia of Type Strains, Phase IV (KMG-IV): sequencing the most valuable type-strain genomes for metagenomic binning, comparative biology and taxonomic classification.</title>
        <authorList>
            <person name="Goeker M."/>
        </authorList>
    </citation>
    <scope>NUCLEOTIDE SEQUENCE [LARGE SCALE GENOMIC DNA]</scope>
    <source>
        <strain evidence="5 6">DSM 22975</strain>
    </source>
</reference>
<keyword evidence="6" id="KW-1185">Reference proteome</keyword>
<dbReference type="GO" id="GO:0005829">
    <property type="term" value="C:cytosol"/>
    <property type="evidence" value="ECO:0007669"/>
    <property type="project" value="TreeGrafter"/>
</dbReference>
<keyword evidence="1" id="KW-0805">Transcription regulation</keyword>
<dbReference type="InterPro" id="IPR018060">
    <property type="entry name" value="HTH_AraC"/>
</dbReference>
<proteinExistence type="predicted"/>
<keyword evidence="3" id="KW-0804">Transcription</keyword>
<dbReference type="EMBL" id="JACHGR010000002">
    <property type="protein sequence ID" value="MBB6055010.1"/>
    <property type="molecule type" value="Genomic_DNA"/>
</dbReference>
<name>A0A841GJK1_9GAMM</name>
<evidence type="ECO:0000256" key="2">
    <source>
        <dbReference type="ARBA" id="ARBA00023125"/>
    </source>
</evidence>
<feature type="domain" description="HTH araC/xylS-type" evidence="4">
    <location>
        <begin position="235"/>
        <end position="338"/>
    </location>
</feature>
<accession>A0A841GJK1</accession>
<organism evidence="5 6">
    <name type="scientific">Tolumonas osonensis</name>
    <dbReference type="NCBI Taxonomy" id="675874"/>
    <lineage>
        <taxon>Bacteria</taxon>
        <taxon>Pseudomonadati</taxon>
        <taxon>Pseudomonadota</taxon>
        <taxon>Gammaproteobacteria</taxon>
        <taxon>Aeromonadales</taxon>
        <taxon>Aeromonadaceae</taxon>
        <taxon>Tolumonas</taxon>
    </lineage>
</organism>
<keyword evidence="2 5" id="KW-0238">DNA-binding</keyword>
<dbReference type="SUPFAM" id="SSF46689">
    <property type="entry name" value="Homeodomain-like"/>
    <property type="match status" value="1"/>
</dbReference>
<dbReference type="AlphaFoldDB" id="A0A841GJK1"/>
<protein>
    <submittedName>
        <fullName evidence="5">AraC-like DNA-binding protein</fullName>
    </submittedName>
</protein>
<evidence type="ECO:0000256" key="1">
    <source>
        <dbReference type="ARBA" id="ARBA00023015"/>
    </source>
</evidence>
<dbReference type="PANTHER" id="PTHR47894">
    <property type="entry name" value="HTH-TYPE TRANSCRIPTIONAL REGULATOR GADX"/>
    <property type="match status" value="1"/>
</dbReference>
<gene>
    <name evidence="5" type="ORF">HNR75_000882</name>
</gene>
<dbReference type="PANTHER" id="PTHR47894:SF1">
    <property type="entry name" value="HTH-TYPE TRANSCRIPTIONAL REGULATOR VQSM"/>
    <property type="match status" value="1"/>
</dbReference>
<dbReference type="RefSeq" id="WP_188025793.1">
    <property type="nucleotide sequence ID" value="NZ_JACHGR010000002.1"/>
</dbReference>
<dbReference type="Gene3D" id="1.10.10.60">
    <property type="entry name" value="Homeodomain-like"/>
    <property type="match status" value="1"/>
</dbReference>
<dbReference type="Proteomes" id="UP000585721">
    <property type="component" value="Unassembled WGS sequence"/>
</dbReference>
<evidence type="ECO:0000259" key="4">
    <source>
        <dbReference type="PROSITE" id="PS01124"/>
    </source>
</evidence>
<dbReference type="SMART" id="SM00342">
    <property type="entry name" value="HTH_ARAC"/>
    <property type="match status" value="1"/>
</dbReference>